<dbReference type="RefSeq" id="XP_033377252.1">
    <property type="nucleotide sequence ID" value="XM_033529595.1"/>
</dbReference>
<protein>
    <submittedName>
        <fullName evidence="2">Uncharacterized protein</fullName>
    </submittedName>
</protein>
<feature type="transmembrane region" description="Helical" evidence="1">
    <location>
        <begin position="155"/>
        <end position="173"/>
    </location>
</feature>
<accession>A0A6A5X7K0</accession>
<gene>
    <name evidence="2" type="ORF">BU24DRAFT_428904</name>
</gene>
<keyword evidence="1" id="KW-0472">Membrane</keyword>
<keyword evidence="1" id="KW-1133">Transmembrane helix</keyword>
<dbReference type="Proteomes" id="UP000799778">
    <property type="component" value="Unassembled WGS sequence"/>
</dbReference>
<name>A0A6A5X7K0_9PLEO</name>
<dbReference type="OrthoDB" id="3766510at2759"/>
<reference evidence="2" key="1">
    <citation type="journal article" date="2020" name="Stud. Mycol.">
        <title>101 Dothideomycetes genomes: a test case for predicting lifestyles and emergence of pathogens.</title>
        <authorList>
            <person name="Haridas S."/>
            <person name="Albert R."/>
            <person name="Binder M."/>
            <person name="Bloem J."/>
            <person name="Labutti K."/>
            <person name="Salamov A."/>
            <person name="Andreopoulos B."/>
            <person name="Baker S."/>
            <person name="Barry K."/>
            <person name="Bills G."/>
            <person name="Bluhm B."/>
            <person name="Cannon C."/>
            <person name="Castanera R."/>
            <person name="Culley D."/>
            <person name="Daum C."/>
            <person name="Ezra D."/>
            <person name="Gonzalez J."/>
            <person name="Henrissat B."/>
            <person name="Kuo A."/>
            <person name="Liang C."/>
            <person name="Lipzen A."/>
            <person name="Lutzoni F."/>
            <person name="Magnuson J."/>
            <person name="Mondo S."/>
            <person name="Nolan M."/>
            <person name="Ohm R."/>
            <person name="Pangilinan J."/>
            <person name="Park H.-J."/>
            <person name="Ramirez L."/>
            <person name="Alfaro M."/>
            <person name="Sun H."/>
            <person name="Tritt A."/>
            <person name="Yoshinaga Y."/>
            <person name="Zwiers L.-H."/>
            <person name="Turgeon B."/>
            <person name="Goodwin S."/>
            <person name="Spatafora J."/>
            <person name="Crous P."/>
            <person name="Grigoriev I."/>
        </authorList>
    </citation>
    <scope>NUCLEOTIDE SEQUENCE</scope>
    <source>
        <strain evidence="2">CBS 175.79</strain>
    </source>
</reference>
<evidence type="ECO:0000313" key="2">
    <source>
        <dbReference type="EMBL" id="KAF2008913.1"/>
    </source>
</evidence>
<keyword evidence="3" id="KW-1185">Reference proteome</keyword>
<dbReference type="GeneID" id="54286992"/>
<sequence>MFREEAAELKLLGSPSWHVHKAVTNHPDCDVKYHTLEYATSFLGERGDFLADHEGKDWIFQLYQGDLEDEAELPNLEPLVASELLRVCDGQGKHVDKSNRFQYRCVWEDDGPVVEDLKGYTTYRGSIGKNGLVLETNGGSKSFWEHASQVSTFELSLGGLFSMVFVIWGISILRRCYKKDKRLKL</sequence>
<dbReference type="EMBL" id="ML978080">
    <property type="protein sequence ID" value="KAF2008913.1"/>
    <property type="molecule type" value="Genomic_DNA"/>
</dbReference>
<dbReference type="AlphaFoldDB" id="A0A6A5X7K0"/>
<proteinExistence type="predicted"/>
<organism evidence="2 3">
    <name type="scientific">Aaosphaeria arxii CBS 175.79</name>
    <dbReference type="NCBI Taxonomy" id="1450172"/>
    <lineage>
        <taxon>Eukaryota</taxon>
        <taxon>Fungi</taxon>
        <taxon>Dikarya</taxon>
        <taxon>Ascomycota</taxon>
        <taxon>Pezizomycotina</taxon>
        <taxon>Dothideomycetes</taxon>
        <taxon>Pleosporomycetidae</taxon>
        <taxon>Pleosporales</taxon>
        <taxon>Pleosporales incertae sedis</taxon>
        <taxon>Aaosphaeria</taxon>
    </lineage>
</organism>
<evidence type="ECO:0000256" key="1">
    <source>
        <dbReference type="SAM" id="Phobius"/>
    </source>
</evidence>
<keyword evidence="1" id="KW-0812">Transmembrane</keyword>
<evidence type="ECO:0000313" key="3">
    <source>
        <dbReference type="Proteomes" id="UP000799778"/>
    </source>
</evidence>